<feature type="transmembrane region" description="Helical" evidence="8">
    <location>
        <begin position="226"/>
        <end position="243"/>
    </location>
</feature>
<feature type="transmembrane region" description="Helical" evidence="8">
    <location>
        <begin position="5"/>
        <end position="24"/>
    </location>
</feature>
<dbReference type="PANTHER" id="PTHR30269:SF37">
    <property type="entry name" value="MEMBRANE TRANSPORTER PROTEIN"/>
    <property type="match status" value="1"/>
</dbReference>
<evidence type="ECO:0000256" key="5">
    <source>
        <dbReference type="ARBA" id="ARBA00022692"/>
    </source>
</evidence>
<evidence type="ECO:0000256" key="2">
    <source>
        <dbReference type="ARBA" id="ARBA00009142"/>
    </source>
</evidence>
<keyword evidence="4 8" id="KW-1003">Cell membrane</keyword>
<keyword evidence="3" id="KW-0813">Transport</keyword>
<evidence type="ECO:0000256" key="1">
    <source>
        <dbReference type="ARBA" id="ARBA00004651"/>
    </source>
</evidence>
<gene>
    <name evidence="9" type="ORF">HLUCCA11_09610</name>
</gene>
<dbReference type="PANTHER" id="PTHR30269">
    <property type="entry name" value="TRANSMEMBRANE PROTEIN YFCA"/>
    <property type="match status" value="1"/>
</dbReference>
<feature type="transmembrane region" description="Helical" evidence="8">
    <location>
        <begin position="30"/>
        <end position="51"/>
    </location>
</feature>
<protein>
    <recommendedName>
        <fullName evidence="8">Probable membrane transporter protein</fullName>
    </recommendedName>
</protein>
<dbReference type="STRING" id="1666911.HLUCCA11_09610"/>
<feature type="transmembrane region" description="Helical" evidence="8">
    <location>
        <begin position="98"/>
        <end position="116"/>
    </location>
</feature>
<keyword evidence="6 8" id="KW-1133">Transmembrane helix</keyword>
<sequence length="251" mass="26927">MPTAILFCLLALVSFFAWFISMLVGGGSPLILIPLVTLLLGAQSVAPVLTVGSVMGNMQRAALLWAHIDWSLVLWQVPGVIAGSVLGAYAFTQVEAEGLQFFIAIALLYMVAHSLLRDRINLPSVAVQAWHFLPLGFCNAIASGLIGSTGPILNPAYLSYGLEKEQMVATRAAILTLTHMVKIVTYALLGVLSPALIGYGLIVGCAAFPANWLGRQVLEKMSAEQFQVAVVGFIGVSGVWMLWQQRAMFAH</sequence>
<comment type="subcellular location">
    <subcellularLocation>
        <location evidence="1 8">Cell membrane</location>
        <topology evidence="1 8">Multi-pass membrane protein</topology>
    </subcellularLocation>
</comment>
<comment type="similarity">
    <text evidence="2 8">Belongs to the 4-toluene sulfonate uptake permease (TSUP) (TC 2.A.102) family.</text>
</comment>
<dbReference type="Proteomes" id="UP000050465">
    <property type="component" value="Unassembled WGS sequence"/>
</dbReference>
<organism evidence="9 10">
    <name type="scientific">Phormidesmis priestleyi Ana</name>
    <dbReference type="NCBI Taxonomy" id="1666911"/>
    <lineage>
        <taxon>Bacteria</taxon>
        <taxon>Bacillati</taxon>
        <taxon>Cyanobacteriota</taxon>
        <taxon>Cyanophyceae</taxon>
        <taxon>Leptolyngbyales</taxon>
        <taxon>Leptolyngbyaceae</taxon>
        <taxon>Phormidesmis</taxon>
    </lineage>
</organism>
<dbReference type="Pfam" id="PF01925">
    <property type="entry name" value="TauE"/>
    <property type="match status" value="1"/>
</dbReference>
<evidence type="ECO:0000313" key="9">
    <source>
        <dbReference type="EMBL" id="KPQ35815.1"/>
    </source>
</evidence>
<reference evidence="9 10" key="1">
    <citation type="submission" date="2015-09" db="EMBL/GenBank/DDBJ databases">
        <title>Identification and resolution of microdiversity through metagenomic sequencing of parallel consortia.</title>
        <authorList>
            <person name="Nelson W.C."/>
            <person name="Romine M.F."/>
            <person name="Lindemann S.R."/>
        </authorList>
    </citation>
    <scope>NUCLEOTIDE SEQUENCE [LARGE SCALE GENOMIC DNA]</scope>
    <source>
        <strain evidence="9">Ana</strain>
    </source>
</reference>
<dbReference type="InterPro" id="IPR002781">
    <property type="entry name" value="TM_pro_TauE-like"/>
</dbReference>
<feature type="transmembrane region" description="Helical" evidence="8">
    <location>
        <begin position="72"/>
        <end position="92"/>
    </location>
</feature>
<evidence type="ECO:0000256" key="7">
    <source>
        <dbReference type="ARBA" id="ARBA00023136"/>
    </source>
</evidence>
<keyword evidence="7 8" id="KW-0472">Membrane</keyword>
<dbReference type="EMBL" id="LJZR01000010">
    <property type="protein sequence ID" value="KPQ35815.1"/>
    <property type="molecule type" value="Genomic_DNA"/>
</dbReference>
<evidence type="ECO:0000256" key="3">
    <source>
        <dbReference type="ARBA" id="ARBA00022448"/>
    </source>
</evidence>
<dbReference type="InterPro" id="IPR052017">
    <property type="entry name" value="TSUP"/>
</dbReference>
<evidence type="ECO:0000256" key="6">
    <source>
        <dbReference type="ARBA" id="ARBA00022989"/>
    </source>
</evidence>
<keyword evidence="5 8" id="KW-0812">Transmembrane</keyword>
<feature type="transmembrane region" description="Helical" evidence="8">
    <location>
        <begin position="128"/>
        <end position="148"/>
    </location>
</feature>
<name>A0A0P7YX85_9CYAN</name>
<dbReference type="GO" id="GO:0005886">
    <property type="term" value="C:plasma membrane"/>
    <property type="evidence" value="ECO:0007669"/>
    <property type="project" value="UniProtKB-SubCell"/>
</dbReference>
<dbReference type="AlphaFoldDB" id="A0A0P7YX85"/>
<evidence type="ECO:0000256" key="8">
    <source>
        <dbReference type="RuleBase" id="RU363041"/>
    </source>
</evidence>
<evidence type="ECO:0000313" key="10">
    <source>
        <dbReference type="Proteomes" id="UP000050465"/>
    </source>
</evidence>
<proteinExistence type="inferred from homology"/>
<comment type="caution">
    <text evidence="9">The sequence shown here is derived from an EMBL/GenBank/DDBJ whole genome shotgun (WGS) entry which is preliminary data.</text>
</comment>
<evidence type="ECO:0000256" key="4">
    <source>
        <dbReference type="ARBA" id="ARBA00022475"/>
    </source>
</evidence>
<accession>A0A0P7YX85</accession>